<name>A0ABR7N732_9FIRM</name>
<dbReference type="Proteomes" id="UP000657421">
    <property type="component" value="Unassembled WGS sequence"/>
</dbReference>
<organism evidence="1 2">
    <name type="scientific">Jingyaoa shaoxingensis</name>
    <dbReference type="NCBI Taxonomy" id="2763671"/>
    <lineage>
        <taxon>Bacteria</taxon>
        <taxon>Bacillati</taxon>
        <taxon>Bacillota</taxon>
        <taxon>Clostridia</taxon>
        <taxon>Lachnospirales</taxon>
        <taxon>Lachnospiraceae</taxon>
        <taxon>Jingyaoa</taxon>
    </lineage>
</organism>
<evidence type="ECO:0000313" key="2">
    <source>
        <dbReference type="Proteomes" id="UP000657421"/>
    </source>
</evidence>
<proteinExistence type="predicted"/>
<evidence type="ECO:0000313" key="1">
    <source>
        <dbReference type="EMBL" id="MBC8572208.1"/>
    </source>
</evidence>
<comment type="caution">
    <text evidence="1">The sequence shown here is derived from an EMBL/GenBank/DDBJ whole genome shotgun (WGS) entry which is preliminary data.</text>
</comment>
<reference evidence="1 2" key="1">
    <citation type="submission" date="2020-08" db="EMBL/GenBank/DDBJ databases">
        <title>Genome public.</title>
        <authorList>
            <person name="Liu C."/>
            <person name="Sun Q."/>
        </authorList>
    </citation>
    <scope>NUCLEOTIDE SEQUENCE [LARGE SCALE GENOMIC DNA]</scope>
    <source>
        <strain evidence="1 2">NSJ-46</strain>
    </source>
</reference>
<keyword evidence="2" id="KW-1185">Reference proteome</keyword>
<dbReference type="EMBL" id="JACRSZ010000001">
    <property type="protein sequence ID" value="MBC8572208.1"/>
    <property type="molecule type" value="Genomic_DNA"/>
</dbReference>
<protein>
    <submittedName>
        <fullName evidence="1">Uncharacterized protein</fullName>
    </submittedName>
</protein>
<accession>A0ABR7N732</accession>
<sequence>MTETEKKAVGRYLDWHTGILLETDGKMGIYRKENGKLIYKEKADSEDGYLGMYLFLMGKYLEKTENTDLPEYWKKGISLALKKIQSLMQDGITQVSEENTTVYLMDNLEVWKGMYELELAGMEDTQAISEIRKKIQGQIEKTFWDDANQRWRIIGNSDLYHLAEFYPDGVAQIYPLIYEFPVKEKKKQKVLYDQFTERFQWQKLNKKRTGFLWAITGMAAAQMGDINNLVELIENYETEYYKERKYPLYTGEAGWICMECGKLYELYERKRK</sequence>
<gene>
    <name evidence="1" type="ORF">H8716_03790</name>
</gene>
<dbReference type="RefSeq" id="WP_249307171.1">
    <property type="nucleotide sequence ID" value="NZ_JACRSZ010000001.1"/>
</dbReference>